<evidence type="ECO:0000313" key="2">
    <source>
        <dbReference type="Proteomes" id="UP000499080"/>
    </source>
</evidence>
<comment type="caution">
    <text evidence="1">The sequence shown here is derived from an EMBL/GenBank/DDBJ whole genome shotgun (WGS) entry which is preliminary data.</text>
</comment>
<dbReference type="EMBL" id="BGPR01057534">
    <property type="protein sequence ID" value="GBO33836.1"/>
    <property type="molecule type" value="Genomic_DNA"/>
</dbReference>
<accession>A0A4Y2WBG2</accession>
<dbReference type="Proteomes" id="UP000499080">
    <property type="component" value="Unassembled WGS sequence"/>
</dbReference>
<dbReference type="OrthoDB" id="1304969at2759"/>
<evidence type="ECO:0000313" key="1">
    <source>
        <dbReference type="EMBL" id="GBO33836.1"/>
    </source>
</evidence>
<protein>
    <recommendedName>
        <fullName evidence="3">Helitron helicase-like domain-containing protein</fullName>
    </recommendedName>
</protein>
<name>A0A4Y2WBG2_ARAVE</name>
<evidence type="ECO:0008006" key="3">
    <source>
        <dbReference type="Google" id="ProtNLM"/>
    </source>
</evidence>
<proteinExistence type="predicted"/>
<dbReference type="AlphaFoldDB" id="A0A4Y2WBG2"/>
<organism evidence="1 2">
    <name type="scientific">Araneus ventricosus</name>
    <name type="common">Orbweaver spider</name>
    <name type="synonym">Epeira ventricosa</name>
    <dbReference type="NCBI Taxonomy" id="182803"/>
    <lineage>
        <taxon>Eukaryota</taxon>
        <taxon>Metazoa</taxon>
        <taxon>Ecdysozoa</taxon>
        <taxon>Arthropoda</taxon>
        <taxon>Chelicerata</taxon>
        <taxon>Arachnida</taxon>
        <taxon>Araneae</taxon>
        <taxon>Araneomorphae</taxon>
        <taxon>Entelegynae</taxon>
        <taxon>Araneoidea</taxon>
        <taxon>Araneidae</taxon>
        <taxon>Araneus</taxon>
    </lineage>
</organism>
<keyword evidence="2" id="KW-1185">Reference proteome</keyword>
<reference evidence="1 2" key="1">
    <citation type="journal article" date="2019" name="Sci. Rep.">
        <title>Orb-weaving spider Araneus ventricosus genome elucidates the spidroin gene catalogue.</title>
        <authorList>
            <person name="Kono N."/>
            <person name="Nakamura H."/>
            <person name="Ohtoshi R."/>
            <person name="Moran D.A.P."/>
            <person name="Shinohara A."/>
            <person name="Yoshida Y."/>
            <person name="Fujiwara M."/>
            <person name="Mori M."/>
            <person name="Tomita M."/>
            <person name="Arakawa K."/>
        </authorList>
    </citation>
    <scope>NUCLEOTIDE SEQUENCE [LARGE SCALE GENOMIC DNA]</scope>
</reference>
<gene>
    <name evidence="1" type="ORF">AVEN_206094_1</name>
</gene>
<sequence>MNLSRAVGYIIRNEQRRTERSQETVQESTIRRNIRNEADSRRRPKRVCIRNDVEEHNCGTMSEQCGFCGVVYWKEKKNTAHKYTKCCHDGKVQLPAFPDAPELLKALLTENSPGAKNYRQRIREYNSAFAFASMRAQIKPPRGTGHTVTVYMVKCTTEFPPYMQVTNIKKVTDSFIYLTPARQQRNA</sequence>